<evidence type="ECO:0000313" key="1">
    <source>
        <dbReference type="EMBL" id="MRX56641.1"/>
    </source>
</evidence>
<comment type="caution">
    <text evidence="1">The sequence shown here is derived from an EMBL/GenBank/DDBJ whole genome shotgun (WGS) entry which is preliminary data.</text>
</comment>
<dbReference type="Proteomes" id="UP000441585">
    <property type="component" value="Unassembled WGS sequence"/>
</dbReference>
<dbReference type="RefSeq" id="WP_070877688.1">
    <property type="nucleotide sequence ID" value="NZ_CAJFZX010000005.1"/>
</dbReference>
<evidence type="ECO:0000313" key="2">
    <source>
        <dbReference type="Proteomes" id="UP000441585"/>
    </source>
</evidence>
<gene>
    <name evidence="1" type="ORF">GJU41_22100</name>
</gene>
<accession>A0A6I2MJB4</accession>
<sequence length="85" mass="10276">MISILLFPLKLLLMTAEKVKEEADRELYDVGVIQRKLLMLEVRHENGELADDEFEQQYSQWLCRYEEAREKERHAWTDWIECTSD</sequence>
<organism evidence="1 2">
    <name type="scientific">Metabacillus idriensis</name>
    <dbReference type="NCBI Taxonomy" id="324768"/>
    <lineage>
        <taxon>Bacteria</taxon>
        <taxon>Bacillati</taxon>
        <taxon>Bacillota</taxon>
        <taxon>Bacilli</taxon>
        <taxon>Bacillales</taxon>
        <taxon>Bacillaceae</taxon>
        <taxon>Metabacillus</taxon>
    </lineage>
</organism>
<keyword evidence="2" id="KW-1185">Reference proteome</keyword>
<name>A0A6I2MJB4_9BACI</name>
<protein>
    <submittedName>
        <fullName evidence="1">Gas vesicle protein GvpG</fullName>
    </submittedName>
</protein>
<dbReference type="AlphaFoldDB" id="A0A6I2MJB4"/>
<proteinExistence type="predicted"/>
<dbReference type="EMBL" id="WKKF01000015">
    <property type="protein sequence ID" value="MRX56641.1"/>
    <property type="molecule type" value="Genomic_DNA"/>
</dbReference>
<dbReference type="InterPro" id="IPR007804">
    <property type="entry name" value="GvpG"/>
</dbReference>
<dbReference type="Pfam" id="PF05120">
    <property type="entry name" value="GvpG"/>
    <property type="match status" value="1"/>
</dbReference>
<reference evidence="1 2" key="1">
    <citation type="submission" date="2019-11" db="EMBL/GenBank/DDBJ databases">
        <title>Bacillus idriensis genome.</title>
        <authorList>
            <person name="Konopka E.N."/>
            <person name="Newman J.D."/>
        </authorList>
    </citation>
    <scope>NUCLEOTIDE SEQUENCE [LARGE SCALE GENOMIC DNA]</scope>
    <source>
        <strain evidence="1 2">DSM 19097</strain>
    </source>
</reference>